<feature type="domain" description="Response regulatory" evidence="2">
    <location>
        <begin position="6"/>
        <end position="126"/>
    </location>
</feature>
<dbReference type="EMBL" id="JAGHKO010000001">
    <property type="protein sequence ID" value="MBO9200958.1"/>
    <property type="molecule type" value="Genomic_DNA"/>
</dbReference>
<protein>
    <submittedName>
        <fullName evidence="3">Response regulator</fullName>
    </submittedName>
</protein>
<dbReference type="PANTHER" id="PTHR44520:SF2">
    <property type="entry name" value="RESPONSE REGULATOR RCP1"/>
    <property type="match status" value="1"/>
</dbReference>
<dbReference type="SUPFAM" id="SSF52172">
    <property type="entry name" value="CheY-like"/>
    <property type="match status" value="1"/>
</dbReference>
<dbReference type="InterPro" id="IPR011006">
    <property type="entry name" value="CheY-like_superfamily"/>
</dbReference>
<reference evidence="3 4" key="1">
    <citation type="submission" date="2021-03" db="EMBL/GenBank/DDBJ databases">
        <title>Assistant Professor.</title>
        <authorList>
            <person name="Huq M.A."/>
        </authorList>
    </citation>
    <scope>NUCLEOTIDE SEQUENCE [LARGE SCALE GENOMIC DNA]</scope>
    <source>
        <strain evidence="3 4">MAH-29</strain>
    </source>
</reference>
<dbReference type="Gene3D" id="3.40.50.2300">
    <property type="match status" value="1"/>
</dbReference>
<dbReference type="PANTHER" id="PTHR44520">
    <property type="entry name" value="RESPONSE REGULATOR RCP1-RELATED"/>
    <property type="match status" value="1"/>
</dbReference>
<name>A0ABS3YSW7_9BACT</name>
<dbReference type="Pfam" id="PF00072">
    <property type="entry name" value="Response_reg"/>
    <property type="match status" value="1"/>
</dbReference>
<dbReference type="Proteomes" id="UP000677244">
    <property type="component" value="Unassembled WGS sequence"/>
</dbReference>
<accession>A0ABS3YSW7</accession>
<proteinExistence type="predicted"/>
<evidence type="ECO:0000256" key="1">
    <source>
        <dbReference type="PROSITE-ProRule" id="PRU00169"/>
    </source>
</evidence>
<dbReference type="InterPro" id="IPR052893">
    <property type="entry name" value="TCS_response_regulator"/>
</dbReference>
<keyword evidence="1" id="KW-0597">Phosphoprotein</keyword>
<gene>
    <name evidence="3" type="ORF">J7I42_11830</name>
</gene>
<comment type="caution">
    <text evidence="3">The sequence shown here is derived from an EMBL/GenBank/DDBJ whole genome shotgun (WGS) entry which is preliminary data.</text>
</comment>
<evidence type="ECO:0000259" key="2">
    <source>
        <dbReference type="PROSITE" id="PS50110"/>
    </source>
</evidence>
<dbReference type="InterPro" id="IPR001789">
    <property type="entry name" value="Sig_transdc_resp-reg_receiver"/>
</dbReference>
<dbReference type="RefSeq" id="WP_209138990.1">
    <property type="nucleotide sequence ID" value="NZ_JAGHKO010000001.1"/>
</dbReference>
<feature type="modified residue" description="4-aspartylphosphate" evidence="1">
    <location>
        <position position="59"/>
    </location>
</feature>
<sequence>MLQNQLLFLVDDDLDDHEIFKSALVKVDEALELITAINGYEALKVLSTATILPDYIFVDLNMPRMGGVQFLKEIKQMDNLKNIPVIIYSTSSNPGDIAKTKELGAVLFVTKPSRFSELCSFLQSLVHNNEQVL</sequence>
<organism evidence="3 4">
    <name type="scientific">Niastella soli</name>
    <dbReference type="NCBI Taxonomy" id="2821487"/>
    <lineage>
        <taxon>Bacteria</taxon>
        <taxon>Pseudomonadati</taxon>
        <taxon>Bacteroidota</taxon>
        <taxon>Chitinophagia</taxon>
        <taxon>Chitinophagales</taxon>
        <taxon>Chitinophagaceae</taxon>
        <taxon>Niastella</taxon>
    </lineage>
</organism>
<keyword evidence="4" id="KW-1185">Reference proteome</keyword>
<evidence type="ECO:0000313" key="3">
    <source>
        <dbReference type="EMBL" id="MBO9200958.1"/>
    </source>
</evidence>
<evidence type="ECO:0000313" key="4">
    <source>
        <dbReference type="Proteomes" id="UP000677244"/>
    </source>
</evidence>
<dbReference type="SMART" id="SM00448">
    <property type="entry name" value="REC"/>
    <property type="match status" value="1"/>
</dbReference>
<dbReference type="PROSITE" id="PS50110">
    <property type="entry name" value="RESPONSE_REGULATORY"/>
    <property type="match status" value="1"/>
</dbReference>